<feature type="compositionally biased region" description="Acidic residues" evidence="1">
    <location>
        <begin position="138"/>
        <end position="148"/>
    </location>
</feature>
<protein>
    <submittedName>
        <fullName evidence="2">Uncharacterized protein</fullName>
    </submittedName>
</protein>
<feature type="region of interest" description="Disordered" evidence="1">
    <location>
        <begin position="242"/>
        <end position="271"/>
    </location>
</feature>
<evidence type="ECO:0000313" key="3">
    <source>
        <dbReference type="Proteomes" id="UP001610432"/>
    </source>
</evidence>
<proteinExistence type="predicted"/>
<gene>
    <name evidence="2" type="ORF">BJX67DRAFT_189651</name>
</gene>
<feature type="compositionally biased region" description="Polar residues" evidence="1">
    <location>
        <begin position="85"/>
        <end position="96"/>
    </location>
</feature>
<feature type="compositionally biased region" description="Acidic residues" evidence="1">
    <location>
        <begin position="161"/>
        <end position="170"/>
    </location>
</feature>
<dbReference type="EMBL" id="JBFXLQ010000034">
    <property type="protein sequence ID" value="KAL2865182.1"/>
    <property type="molecule type" value="Genomic_DNA"/>
</dbReference>
<dbReference type="Gene3D" id="1.10.555.10">
    <property type="entry name" value="Rho GTPase activation protein"/>
    <property type="match status" value="1"/>
</dbReference>
<feature type="region of interest" description="Disordered" evidence="1">
    <location>
        <begin position="1"/>
        <end position="111"/>
    </location>
</feature>
<keyword evidence="3" id="KW-1185">Reference proteome</keyword>
<feature type="compositionally biased region" description="Low complexity" evidence="1">
    <location>
        <begin position="256"/>
        <end position="270"/>
    </location>
</feature>
<dbReference type="Proteomes" id="UP001610432">
    <property type="component" value="Unassembled WGS sequence"/>
</dbReference>
<feature type="compositionally biased region" description="Basic and acidic residues" evidence="1">
    <location>
        <begin position="56"/>
        <end position="78"/>
    </location>
</feature>
<organism evidence="2 3">
    <name type="scientific">Aspergillus lucknowensis</name>
    <dbReference type="NCBI Taxonomy" id="176173"/>
    <lineage>
        <taxon>Eukaryota</taxon>
        <taxon>Fungi</taxon>
        <taxon>Dikarya</taxon>
        <taxon>Ascomycota</taxon>
        <taxon>Pezizomycotina</taxon>
        <taxon>Eurotiomycetes</taxon>
        <taxon>Eurotiomycetidae</taxon>
        <taxon>Eurotiales</taxon>
        <taxon>Aspergillaceae</taxon>
        <taxon>Aspergillus</taxon>
        <taxon>Aspergillus subgen. Nidulantes</taxon>
    </lineage>
</organism>
<name>A0ABR4LP92_9EURO</name>
<reference evidence="2 3" key="1">
    <citation type="submission" date="2024-07" db="EMBL/GenBank/DDBJ databases">
        <title>Section-level genome sequencing and comparative genomics of Aspergillus sections Usti and Cavernicolus.</title>
        <authorList>
            <consortium name="Lawrence Berkeley National Laboratory"/>
            <person name="Nybo J.L."/>
            <person name="Vesth T.C."/>
            <person name="Theobald S."/>
            <person name="Frisvad J.C."/>
            <person name="Larsen T.O."/>
            <person name="Kjaerboelling I."/>
            <person name="Rothschild-Mancinelli K."/>
            <person name="Lyhne E.K."/>
            <person name="Kogle M.E."/>
            <person name="Barry K."/>
            <person name="Clum A."/>
            <person name="Na H."/>
            <person name="Ledsgaard L."/>
            <person name="Lin J."/>
            <person name="Lipzen A."/>
            <person name="Kuo A."/>
            <person name="Riley R."/>
            <person name="Mondo S."/>
            <person name="Labutti K."/>
            <person name="Haridas S."/>
            <person name="Pangalinan J."/>
            <person name="Salamov A.A."/>
            <person name="Simmons B.A."/>
            <person name="Magnuson J.K."/>
            <person name="Chen J."/>
            <person name="Drula E."/>
            <person name="Henrissat B."/>
            <person name="Wiebenga A."/>
            <person name="Lubbers R.J."/>
            <person name="Gomes A.C."/>
            <person name="Macurrencykelacurrency M.R."/>
            <person name="Stajich J."/>
            <person name="Grigoriev I.V."/>
            <person name="Mortensen U.H."/>
            <person name="De Vries R.P."/>
            <person name="Baker S.E."/>
            <person name="Andersen M.R."/>
        </authorList>
    </citation>
    <scope>NUCLEOTIDE SEQUENCE [LARGE SCALE GENOMIC DNA]</scope>
    <source>
        <strain evidence="2 3">CBS 449.75</strain>
    </source>
</reference>
<dbReference type="InterPro" id="IPR008936">
    <property type="entry name" value="Rho_GTPase_activation_prot"/>
</dbReference>
<dbReference type="GeneID" id="98140388"/>
<feature type="region of interest" description="Disordered" evidence="1">
    <location>
        <begin position="138"/>
        <end position="170"/>
    </location>
</feature>
<evidence type="ECO:0000313" key="2">
    <source>
        <dbReference type="EMBL" id="KAL2865182.1"/>
    </source>
</evidence>
<evidence type="ECO:0000256" key="1">
    <source>
        <dbReference type="SAM" id="MobiDB-lite"/>
    </source>
</evidence>
<accession>A0ABR4LP92</accession>
<dbReference type="RefSeq" id="XP_070884161.1">
    <property type="nucleotide sequence ID" value="XM_071025316.1"/>
</dbReference>
<sequence>MGRLNGIFSRSSVKDSNTSSDIGRSWTLLSRPQSLTTQSPQRKTDTLREITSNEIRPTRADRDLSERCTSNREARKDCLQPPISSPASRTHQNSLGSGALEPTVFSSTSGYNSRRFMGFKTLFRSRRHRRRRLDFELTMDEDSDNDGDSEGHRAPAPTPEVADDTADEDSYVPVRSPNAQIVNEVDVRKASDTTDKSVNSNNTSITVCRRASKRMSMPITVVDREGNHPNPFDDIWEASRSETNTSNPFTEHSRTTESTGQSTSTFGSSENPFSSYPGHIIELSSSSHSSWCCPTLSGFNAWPTAADRRLATDSFNKLVSELYLDPLAIDSDEPSQKLFERAGYSKYQTAPPTADGTLVEKSLAAAEEKLQRRRDRLLGRIRTMRSTIHIRAEPSLSRTRGLRRMKTFSALPHRPCFMASLRGKPLESLARLGGYSLLTLPGDFAPTTLTLPVCFVAIMSYLRFFAPTVQNLFIDVGDLEIAIRAYDYFARQVLSAEKEKSRIHMTMRSSRMPSFLEEGLDQGPEILNLTQVLSVAFAFKQLLAGLPGGVLGSLQLYRILVNICRGRISRGPAQRTGSCLAGLSPEEYAKVRAISLAILALTSSMQLNLICGVFGLCSLLLHEAERMWELERRQHRRCSSHRLSGGTVEKLSLDQLAATLGPLLTDTQRVDEPDTFQAIQEEIESQRVVVLLIENWRSISRQLRIWERRGLDGRLHVPRAASGESDDGRGR</sequence>
<feature type="compositionally biased region" description="Polar residues" evidence="1">
    <location>
        <begin position="8"/>
        <end position="41"/>
    </location>
</feature>
<comment type="caution">
    <text evidence="2">The sequence shown here is derived from an EMBL/GenBank/DDBJ whole genome shotgun (WGS) entry which is preliminary data.</text>
</comment>